<dbReference type="InterPro" id="IPR039528">
    <property type="entry name" value="DPM1-like"/>
</dbReference>
<evidence type="ECO:0000313" key="5">
    <source>
        <dbReference type="EMBL" id="RLV57325.1"/>
    </source>
</evidence>
<dbReference type="RefSeq" id="WP_121792733.1">
    <property type="nucleotide sequence ID" value="NZ_RDBF01000001.1"/>
</dbReference>
<dbReference type="OrthoDB" id="9810303at2"/>
<dbReference type="GO" id="GO:0016020">
    <property type="term" value="C:membrane"/>
    <property type="evidence" value="ECO:0007669"/>
    <property type="project" value="GOC"/>
</dbReference>
<dbReference type="GO" id="GO:0009247">
    <property type="term" value="P:glycolipid biosynthetic process"/>
    <property type="evidence" value="ECO:0007669"/>
    <property type="project" value="TreeGrafter"/>
</dbReference>
<proteinExistence type="inferred from homology"/>
<reference evidence="5 6" key="1">
    <citation type="submission" date="2018-10" db="EMBL/GenBank/DDBJ databases">
        <title>Aeromicrobium sp. 9W16Y-2 whole genome shotgun sequence.</title>
        <authorList>
            <person name="Li F."/>
        </authorList>
    </citation>
    <scope>NUCLEOTIDE SEQUENCE [LARGE SCALE GENOMIC DNA]</scope>
    <source>
        <strain evidence="5 6">9W16Y-2</strain>
    </source>
</reference>
<keyword evidence="2" id="KW-0328">Glycosyltransferase</keyword>
<evidence type="ECO:0000256" key="3">
    <source>
        <dbReference type="ARBA" id="ARBA00022679"/>
    </source>
</evidence>
<dbReference type="InterPro" id="IPR001173">
    <property type="entry name" value="Glyco_trans_2-like"/>
</dbReference>
<keyword evidence="3" id="KW-0808">Transferase</keyword>
<dbReference type="InterPro" id="IPR029044">
    <property type="entry name" value="Nucleotide-diphossugar_trans"/>
</dbReference>
<dbReference type="CDD" id="cd06442">
    <property type="entry name" value="DPM1_like"/>
    <property type="match status" value="1"/>
</dbReference>
<name>A0A3L8PPJ3_9ACTN</name>
<dbReference type="GO" id="GO:0004582">
    <property type="term" value="F:dolichyl-phosphate beta-D-mannosyltransferase activity"/>
    <property type="evidence" value="ECO:0007669"/>
    <property type="project" value="InterPro"/>
</dbReference>
<feature type="domain" description="Glycosyltransferase 2-like" evidence="4">
    <location>
        <begin position="12"/>
        <end position="173"/>
    </location>
</feature>
<gene>
    <name evidence="5" type="ORF">D9V41_01385</name>
</gene>
<organism evidence="5 6">
    <name type="scientific">Aeromicrobium phragmitis</name>
    <dbReference type="NCBI Taxonomy" id="2478914"/>
    <lineage>
        <taxon>Bacteria</taxon>
        <taxon>Bacillati</taxon>
        <taxon>Actinomycetota</taxon>
        <taxon>Actinomycetes</taxon>
        <taxon>Propionibacteriales</taxon>
        <taxon>Nocardioidaceae</taxon>
        <taxon>Aeromicrobium</taxon>
    </lineage>
</organism>
<dbReference type="SUPFAM" id="SSF53448">
    <property type="entry name" value="Nucleotide-diphospho-sugar transferases"/>
    <property type="match status" value="1"/>
</dbReference>
<dbReference type="Pfam" id="PF00535">
    <property type="entry name" value="Glycos_transf_2"/>
    <property type="match status" value="1"/>
</dbReference>
<keyword evidence="6" id="KW-1185">Reference proteome</keyword>
<comment type="similarity">
    <text evidence="1">Belongs to the glycosyltransferase 2 family.</text>
</comment>
<protein>
    <submittedName>
        <fullName evidence="5">Polyprenol monophosphomannose synthase</fullName>
    </submittedName>
</protein>
<evidence type="ECO:0000256" key="1">
    <source>
        <dbReference type="ARBA" id="ARBA00006739"/>
    </source>
</evidence>
<dbReference type="FunFam" id="3.90.550.10:FF:000122">
    <property type="entry name" value="Dolichol-phosphate mannosyltransferase subunit 1"/>
    <property type="match status" value="1"/>
</dbReference>
<dbReference type="PANTHER" id="PTHR43398">
    <property type="entry name" value="DOLICHOL-PHOSPHATE MANNOSYLTRANSFERASE SUBUNIT 1"/>
    <property type="match status" value="1"/>
</dbReference>
<evidence type="ECO:0000259" key="4">
    <source>
        <dbReference type="Pfam" id="PF00535"/>
    </source>
</evidence>
<dbReference type="PANTHER" id="PTHR43398:SF1">
    <property type="entry name" value="DOLICHOL-PHOSPHATE MANNOSYLTRANSFERASE SUBUNIT 1"/>
    <property type="match status" value="1"/>
</dbReference>
<evidence type="ECO:0000313" key="6">
    <source>
        <dbReference type="Proteomes" id="UP000282515"/>
    </source>
</evidence>
<dbReference type="EMBL" id="RDBF01000001">
    <property type="protein sequence ID" value="RLV57325.1"/>
    <property type="molecule type" value="Genomic_DNA"/>
</dbReference>
<comment type="caution">
    <text evidence="5">The sequence shown here is derived from an EMBL/GenBank/DDBJ whole genome shotgun (WGS) entry which is preliminary data.</text>
</comment>
<dbReference type="Gene3D" id="3.90.550.10">
    <property type="entry name" value="Spore Coat Polysaccharide Biosynthesis Protein SpsA, Chain A"/>
    <property type="match status" value="1"/>
</dbReference>
<evidence type="ECO:0000256" key="2">
    <source>
        <dbReference type="ARBA" id="ARBA00022676"/>
    </source>
</evidence>
<dbReference type="Proteomes" id="UP000282515">
    <property type="component" value="Unassembled WGS sequence"/>
</dbReference>
<accession>A0A3L8PPJ3</accession>
<dbReference type="AlphaFoldDB" id="A0A3L8PPJ3"/>
<sequence>MDSSSSDRSALVIVPTYNERDSIVTTLRRILTASDADVLVVDDASPDGTSQLVRDLAEPRVHVLDRPGKLGLGTAYVDGFGWGLSRGYGVVVEMDADGSHPADRLQPLIDAVREGQADLAIGSRWVKGGSVVDWPRYREVLSRGANAYARVLLGLSVHDATAGFRAFSAELLRRFNLAGVHSQGYCFQIDMTVRARDLGARIVEIPIAFREREHGVSKMSASIILEAMLRVTWWGLRRLTGRRLQEPAPA</sequence>